<dbReference type="GO" id="GO:0005782">
    <property type="term" value="C:peroxisomal matrix"/>
    <property type="evidence" value="ECO:0000318"/>
    <property type="project" value="GO_Central"/>
</dbReference>
<dbReference type="InterPro" id="IPR012133">
    <property type="entry name" value="Alpha-hydoxy_acid_DH_FMN"/>
</dbReference>
<reference evidence="10 11" key="1">
    <citation type="journal article" date="2011" name="Science">
        <title>The ecoresponsive genome of Daphnia pulex.</title>
        <authorList>
            <person name="Colbourne J.K."/>
            <person name="Pfrender M.E."/>
            <person name="Gilbert D."/>
            <person name="Thomas W.K."/>
            <person name="Tucker A."/>
            <person name="Oakley T.H."/>
            <person name="Tokishita S."/>
            <person name="Aerts A."/>
            <person name="Arnold G.J."/>
            <person name="Basu M.K."/>
            <person name="Bauer D.J."/>
            <person name="Caceres C.E."/>
            <person name="Carmel L."/>
            <person name="Casola C."/>
            <person name="Choi J.H."/>
            <person name="Detter J.C."/>
            <person name="Dong Q."/>
            <person name="Dusheyko S."/>
            <person name="Eads B.D."/>
            <person name="Frohlich T."/>
            <person name="Geiler-Samerotte K.A."/>
            <person name="Gerlach D."/>
            <person name="Hatcher P."/>
            <person name="Jogdeo S."/>
            <person name="Krijgsveld J."/>
            <person name="Kriventseva E.V."/>
            <person name="Kultz D."/>
            <person name="Laforsch C."/>
            <person name="Lindquist E."/>
            <person name="Lopez J."/>
            <person name="Manak J.R."/>
            <person name="Muller J."/>
            <person name="Pangilinan J."/>
            <person name="Patwardhan R.P."/>
            <person name="Pitluck S."/>
            <person name="Pritham E.J."/>
            <person name="Rechtsteiner A."/>
            <person name="Rho M."/>
            <person name="Rogozin I.B."/>
            <person name="Sakarya O."/>
            <person name="Salamov A."/>
            <person name="Schaack S."/>
            <person name="Shapiro H."/>
            <person name="Shiga Y."/>
            <person name="Skalitzky C."/>
            <person name="Smith Z."/>
            <person name="Souvorov A."/>
            <person name="Sung W."/>
            <person name="Tang Z."/>
            <person name="Tsuchiya D."/>
            <person name="Tu H."/>
            <person name="Vos H."/>
            <person name="Wang M."/>
            <person name="Wolf Y.I."/>
            <person name="Yamagata H."/>
            <person name="Yamada T."/>
            <person name="Ye Y."/>
            <person name="Shaw J.R."/>
            <person name="Andrews J."/>
            <person name="Crease T.J."/>
            <person name="Tang H."/>
            <person name="Lucas S.M."/>
            <person name="Robertson H.M."/>
            <person name="Bork P."/>
            <person name="Koonin E.V."/>
            <person name="Zdobnov E.M."/>
            <person name="Grigoriev I.V."/>
            <person name="Lynch M."/>
            <person name="Boore J.L."/>
        </authorList>
    </citation>
    <scope>NUCLEOTIDE SEQUENCE [LARGE SCALE GENOMIC DNA]</scope>
</reference>
<evidence type="ECO:0000256" key="2">
    <source>
        <dbReference type="ARBA" id="ARBA00013087"/>
    </source>
</evidence>
<feature type="binding site" evidence="8">
    <location>
        <position position="264"/>
    </location>
    <ligand>
        <name>glyoxylate</name>
        <dbReference type="ChEBI" id="CHEBI:36655"/>
    </ligand>
</feature>
<dbReference type="InterPro" id="IPR013785">
    <property type="entry name" value="Aldolase_TIM"/>
</dbReference>
<dbReference type="InterPro" id="IPR000262">
    <property type="entry name" value="FMN-dep_DH"/>
</dbReference>
<dbReference type="EC" id="1.1.3.15" evidence="2"/>
<accession>E9GL31</accession>
<evidence type="ECO:0000313" key="11">
    <source>
        <dbReference type="Proteomes" id="UP000000305"/>
    </source>
</evidence>
<dbReference type="PhylomeDB" id="E9GL31"/>
<feature type="domain" description="FMN hydroxy acid dehydrogenase" evidence="9">
    <location>
        <begin position="1"/>
        <end position="366"/>
    </location>
</feature>
<dbReference type="Pfam" id="PF01070">
    <property type="entry name" value="FMN_dh"/>
    <property type="match status" value="1"/>
</dbReference>
<dbReference type="PANTHER" id="PTHR10578">
    <property type="entry name" value="S -2-HYDROXY-ACID OXIDASE-RELATED"/>
    <property type="match status" value="1"/>
</dbReference>
<dbReference type="EMBL" id="GL732550">
    <property type="protein sequence ID" value="EFX79864.1"/>
    <property type="molecule type" value="Genomic_DNA"/>
</dbReference>
<dbReference type="InterPro" id="IPR008259">
    <property type="entry name" value="FMN_hydac_DH_AS"/>
</dbReference>
<proteinExistence type="inferred from homology"/>
<feature type="binding site" evidence="8">
    <location>
        <position position="108"/>
    </location>
    <ligand>
        <name>FMN</name>
        <dbReference type="ChEBI" id="CHEBI:58210"/>
    </ligand>
</feature>
<comment type="catalytic activity">
    <reaction evidence="6">
        <text>2-hydroxyoctanoate + O2 = 2-oxooctanoate + H2O2</text>
        <dbReference type="Rhea" id="RHEA:67940"/>
        <dbReference type="ChEBI" id="CHEBI:15379"/>
        <dbReference type="ChEBI" id="CHEBI:16240"/>
        <dbReference type="ChEBI" id="CHEBI:133514"/>
        <dbReference type="ChEBI" id="CHEBI:176689"/>
    </reaction>
    <physiologicalReaction direction="left-to-right" evidence="6">
        <dbReference type="Rhea" id="RHEA:67941"/>
    </physiologicalReaction>
</comment>
<dbReference type="PANTHER" id="PTHR10578:SF149">
    <property type="entry name" value="2-HYDROXYACID OXIDASE 2"/>
    <property type="match status" value="1"/>
</dbReference>
<dbReference type="GO" id="GO:0010181">
    <property type="term" value="F:FMN binding"/>
    <property type="evidence" value="ECO:0007669"/>
    <property type="project" value="InterPro"/>
</dbReference>
<name>E9GL31_DAPPU</name>
<feature type="binding site" evidence="8">
    <location>
        <position position="132"/>
    </location>
    <ligand>
        <name>glyoxylate</name>
        <dbReference type="ChEBI" id="CHEBI:36655"/>
    </ligand>
</feature>
<keyword evidence="8" id="KW-0288">FMN</keyword>
<evidence type="ECO:0000256" key="5">
    <source>
        <dbReference type="ARBA" id="ARBA00029325"/>
    </source>
</evidence>
<dbReference type="PROSITE" id="PS00557">
    <property type="entry name" value="FMN_HYDROXY_ACID_DH_1"/>
    <property type="match status" value="1"/>
</dbReference>
<dbReference type="Gene3D" id="3.20.20.70">
    <property type="entry name" value="Aldolase class I"/>
    <property type="match status" value="1"/>
</dbReference>
<feature type="binding site" evidence="8">
    <location>
        <position position="259"/>
    </location>
    <ligand>
        <name>FMN</name>
        <dbReference type="ChEBI" id="CHEBI:58210"/>
    </ligand>
</feature>
<feature type="binding site" evidence="8">
    <location>
        <position position="237"/>
    </location>
    <ligand>
        <name>FMN</name>
        <dbReference type="ChEBI" id="CHEBI:58210"/>
    </ligand>
</feature>
<comment type="similarity">
    <text evidence="4">Belongs to the FMN-dependent alpha-hydroxy acid dehydrogenase family.</text>
</comment>
<keyword evidence="8" id="KW-0285">Flavoprotein</keyword>
<keyword evidence="11" id="KW-1185">Reference proteome</keyword>
<dbReference type="PIRSF" id="PIRSF000138">
    <property type="entry name" value="Al-hdrx_acd_dh"/>
    <property type="match status" value="1"/>
</dbReference>
<evidence type="ECO:0000256" key="7">
    <source>
        <dbReference type="PIRSR" id="PIRSR000138-1"/>
    </source>
</evidence>
<dbReference type="GO" id="GO:0003973">
    <property type="term" value="F:(S)-2-hydroxy-acid oxidase activity"/>
    <property type="evidence" value="ECO:0000318"/>
    <property type="project" value="GO_Central"/>
</dbReference>
<feature type="binding site" evidence="8">
    <location>
        <position position="158"/>
    </location>
    <ligand>
        <name>FMN</name>
        <dbReference type="ChEBI" id="CHEBI:58210"/>
    </ligand>
</feature>
<evidence type="ECO:0000256" key="6">
    <source>
        <dbReference type="ARBA" id="ARBA00029327"/>
    </source>
</evidence>
<evidence type="ECO:0000313" key="10">
    <source>
        <dbReference type="EMBL" id="EFX79864.1"/>
    </source>
</evidence>
<dbReference type="InParanoid" id="E9GL31"/>
<dbReference type="CDD" id="cd02809">
    <property type="entry name" value="alpha_hydroxyacid_oxid_FMN"/>
    <property type="match status" value="1"/>
</dbReference>
<evidence type="ECO:0000259" key="9">
    <source>
        <dbReference type="PROSITE" id="PS51349"/>
    </source>
</evidence>
<comment type="cofactor">
    <cofactor evidence="1">
        <name>FMN</name>
        <dbReference type="ChEBI" id="CHEBI:58210"/>
    </cofactor>
</comment>
<comment type="catalytic activity">
    <reaction evidence="5">
        <text>a (2S)-2-hydroxycarboxylate + O2 = a 2-oxocarboxylate + H2O2</text>
        <dbReference type="Rhea" id="RHEA:16789"/>
        <dbReference type="ChEBI" id="CHEBI:15379"/>
        <dbReference type="ChEBI" id="CHEBI:16240"/>
        <dbReference type="ChEBI" id="CHEBI:35179"/>
        <dbReference type="ChEBI" id="CHEBI:58123"/>
        <dbReference type="EC" id="1.1.3.15"/>
    </reaction>
    <physiologicalReaction direction="left-to-right" evidence="5">
        <dbReference type="Rhea" id="RHEA:16790"/>
    </physiologicalReaction>
</comment>
<feature type="binding site" evidence="8">
    <location>
        <position position="261"/>
    </location>
    <ligand>
        <name>glyoxylate</name>
        <dbReference type="ChEBI" id="CHEBI:36655"/>
    </ligand>
</feature>
<feature type="binding site" evidence="8">
    <location>
        <position position="130"/>
    </location>
    <ligand>
        <name>FMN</name>
        <dbReference type="ChEBI" id="CHEBI:58210"/>
    </ligand>
</feature>
<dbReference type="SUPFAM" id="SSF51395">
    <property type="entry name" value="FMN-linked oxidoreductases"/>
    <property type="match status" value="1"/>
</dbReference>
<feature type="binding site" evidence="8">
    <location>
        <begin position="79"/>
        <end position="81"/>
    </location>
    <ligand>
        <name>FMN</name>
        <dbReference type="ChEBI" id="CHEBI:58210"/>
    </ligand>
</feature>
<evidence type="ECO:0000256" key="4">
    <source>
        <dbReference type="ARBA" id="ARBA00024042"/>
    </source>
</evidence>
<dbReference type="InterPro" id="IPR037396">
    <property type="entry name" value="FMN_HAD"/>
</dbReference>
<feature type="binding site" evidence="8">
    <location>
        <position position="26"/>
    </location>
    <ligand>
        <name>glyoxylate</name>
        <dbReference type="ChEBI" id="CHEBI:36655"/>
    </ligand>
</feature>
<feature type="binding site" evidence="8">
    <location>
        <begin position="315"/>
        <end position="316"/>
    </location>
    <ligand>
        <name>FMN</name>
        <dbReference type="ChEBI" id="CHEBI:58210"/>
    </ligand>
</feature>
<keyword evidence="3" id="KW-0560">Oxidoreductase</keyword>
<sequence length="370" mass="40704">MAGKFVCVEDYENHAKKALPSYALEYYRSGADEEQTLRENRESFKRWRLMPRMLRGVQNRSMNTTALGCRVSAPFGIAPTAMQRMAHPDGECATAKAAAAHGIIYILSTIATSSIEEIAEAAPNGINWFQLYIYKDRQATIDLIRRAERANFKALVVTVDTAVLGRRLVNERHGFDLPPHLKLGNFNTVDEKSDFHTVQKEEGSRLAAYASVMFDSSLTWKDIDWLKSITKLPIVLKGILRPDDAELAVQHGVSAIGVSNHGGRQLDGVQATIDALPAIVKQVNGRCEVFLDGGVTRGTDVLKALALGAKMTFFGRPTLWGLAHSGEQGVKNIIQLLKTEIDVAMALSGCSSVDEIDSSLVLRQELYSNL</sequence>
<dbReference type="PROSITE" id="PS51349">
    <property type="entry name" value="FMN_HYDROXY_ACID_DH_2"/>
    <property type="match status" value="1"/>
</dbReference>
<evidence type="ECO:0000256" key="3">
    <source>
        <dbReference type="ARBA" id="ARBA00023002"/>
    </source>
</evidence>
<gene>
    <name evidence="10" type="ORF">DAPPUDRAFT_304364</name>
</gene>
<dbReference type="eggNOG" id="KOG0538">
    <property type="taxonomic scope" value="Eukaryota"/>
</dbReference>
<feature type="binding site" evidence="8">
    <location>
        <position position="167"/>
    </location>
    <ligand>
        <name>glyoxylate</name>
        <dbReference type="ChEBI" id="CHEBI:36655"/>
    </ligand>
</feature>
<dbReference type="FunFam" id="3.20.20.70:FF:000056">
    <property type="entry name" value="hydroxyacid oxidase 2"/>
    <property type="match status" value="1"/>
</dbReference>
<dbReference type="OrthoDB" id="25826at2759"/>
<evidence type="ECO:0000256" key="1">
    <source>
        <dbReference type="ARBA" id="ARBA00001917"/>
    </source>
</evidence>
<evidence type="ECO:0000256" key="8">
    <source>
        <dbReference type="PIRSR" id="PIRSR000138-2"/>
    </source>
</evidence>
<dbReference type="FunCoup" id="E9GL31">
    <property type="interactions" value="334"/>
</dbReference>
<dbReference type="OMA" id="AGMSNTH"/>
<organism evidence="10 11">
    <name type="scientific">Daphnia pulex</name>
    <name type="common">Water flea</name>
    <dbReference type="NCBI Taxonomy" id="6669"/>
    <lineage>
        <taxon>Eukaryota</taxon>
        <taxon>Metazoa</taxon>
        <taxon>Ecdysozoa</taxon>
        <taxon>Arthropoda</taxon>
        <taxon>Crustacea</taxon>
        <taxon>Branchiopoda</taxon>
        <taxon>Diplostraca</taxon>
        <taxon>Cladocera</taxon>
        <taxon>Anomopoda</taxon>
        <taxon>Daphniidae</taxon>
        <taxon>Daphnia</taxon>
    </lineage>
</organism>
<dbReference type="Proteomes" id="UP000000305">
    <property type="component" value="Unassembled WGS sequence"/>
</dbReference>
<dbReference type="HOGENOM" id="CLU_020639_6_1_1"/>
<dbReference type="KEGG" id="dpx:DAPPUDRAFT_304364"/>
<dbReference type="STRING" id="6669.E9GL31"/>
<feature type="active site" description="Proton acceptor" evidence="7">
    <location>
        <position position="261"/>
    </location>
</feature>
<protein>
    <recommendedName>
        <fullName evidence="2">(S)-2-hydroxy-acid oxidase</fullName>
        <ecNumber evidence="2">1.1.3.15</ecNumber>
    </recommendedName>
</protein>
<dbReference type="AlphaFoldDB" id="E9GL31"/>